<reference evidence="2 3" key="1">
    <citation type="submission" date="2019-09" db="EMBL/GenBank/DDBJ databases">
        <title>YIM 132180 draft genome.</title>
        <authorList>
            <person name="Zhang K."/>
        </authorList>
    </citation>
    <scope>NUCLEOTIDE SEQUENCE [LARGE SCALE GENOMIC DNA]</scope>
    <source>
        <strain evidence="2 3">YIM 132180</strain>
    </source>
</reference>
<protein>
    <submittedName>
        <fullName evidence="2">Integrase</fullName>
    </submittedName>
</protein>
<gene>
    <name evidence="2" type="ORF">F6X38_22820</name>
</gene>
<sequence>MALMVGALYDALRSANVDDDKARRAAEEVADFQKQIATVDASVGRLEQKAEGRFTLLQWMLGVNLAISITILFKVFS</sequence>
<dbReference type="RefSeq" id="WP_150973982.1">
    <property type="nucleotide sequence ID" value="NZ_VZDO01000030.1"/>
</dbReference>
<accession>A0A7V7PK67</accession>
<name>A0A7V7PK67_9HYPH</name>
<keyword evidence="1" id="KW-0812">Transmembrane</keyword>
<keyword evidence="1" id="KW-0472">Membrane</keyword>
<keyword evidence="1" id="KW-1133">Transmembrane helix</keyword>
<feature type="transmembrane region" description="Helical" evidence="1">
    <location>
        <begin position="56"/>
        <end position="76"/>
    </location>
</feature>
<dbReference type="AlphaFoldDB" id="A0A7V7PK67"/>
<proteinExistence type="predicted"/>
<evidence type="ECO:0000313" key="3">
    <source>
        <dbReference type="Proteomes" id="UP000432089"/>
    </source>
</evidence>
<evidence type="ECO:0000256" key="1">
    <source>
        <dbReference type="SAM" id="Phobius"/>
    </source>
</evidence>
<comment type="caution">
    <text evidence="2">The sequence shown here is derived from an EMBL/GenBank/DDBJ whole genome shotgun (WGS) entry which is preliminary data.</text>
</comment>
<keyword evidence="3" id="KW-1185">Reference proteome</keyword>
<dbReference type="Proteomes" id="UP000432089">
    <property type="component" value="Unassembled WGS sequence"/>
</dbReference>
<dbReference type="EMBL" id="VZDO01000030">
    <property type="protein sequence ID" value="KAB0675729.1"/>
    <property type="molecule type" value="Genomic_DNA"/>
</dbReference>
<evidence type="ECO:0000313" key="2">
    <source>
        <dbReference type="EMBL" id="KAB0675729.1"/>
    </source>
</evidence>
<organism evidence="2 3">
    <name type="scientific">Plantimonas leprariae</name>
    <dbReference type="NCBI Taxonomy" id="2615207"/>
    <lineage>
        <taxon>Bacteria</taxon>
        <taxon>Pseudomonadati</taxon>
        <taxon>Pseudomonadota</taxon>
        <taxon>Alphaproteobacteria</taxon>
        <taxon>Hyphomicrobiales</taxon>
        <taxon>Aurantimonadaceae</taxon>
        <taxon>Plantimonas</taxon>
    </lineage>
</organism>